<dbReference type="SUPFAM" id="SSF50978">
    <property type="entry name" value="WD40 repeat-like"/>
    <property type="match status" value="1"/>
</dbReference>
<evidence type="ECO:0000256" key="3">
    <source>
        <dbReference type="PROSITE-ProRule" id="PRU00221"/>
    </source>
</evidence>
<dbReference type="PROSITE" id="PS50294">
    <property type="entry name" value="WD_REPEATS_REGION"/>
    <property type="match status" value="1"/>
</dbReference>
<feature type="domain" description="U3 small nucleolar RNA-associated protein 13 C-terminal" evidence="5">
    <location>
        <begin position="586"/>
        <end position="757"/>
    </location>
</feature>
<reference evidence="6 7" key="1">
    <citation type="journal article" date="2013" name="Curr. Biol.">
        <title>The Genome of the Foraminiferan Reticulomyxa filosa.</title>
        <authorList>
            <person name="Glockner G."/>
            <person name="Hulsmann N."/>
            <person name="Schleicher M."/>
            <person name="Noegel A.A."/>
            <person name="Eichinger L."/>
            <person name="Gallinger C."/>
            <person name="Pawlowski J."/>
            <person name="Sierra R."/>
            <person name="Euteneuer U."/>
            <person name="Pillet L."/>
            <person name="Moustafa A."/>
            <person name="Platzer M."/>
            <person name="Groth M."/>
            <person name="Szafranski K."/>
            <person name="Schliwa M."/>
        </authorList>
    </citation>
    <scope>NUCLEOTIDE SEQUENCE [LARGE SCALE GENOMIC DNA]</scope>
</reference>
<dbReference type="InterPro" id="IPR036322">
    <property type="entry name" value="WD40_repeat_dom_sf"/>
</dbReference>
<dbReference type="PANTHER" id="PTHR19854">
    <property type="entry name" value="TRANSDUCIN BETA-LIKE 3"/>
    <property type="match status" value="1"/>
</dbReference>
<feature type="repeat" description="WD" evidence="3">
    <location>
        <begin position="260"/>
        <end position="303"/>
    </location>
</feature>
<gene>
    <name evidence="6" type="ORF">RFI_11159</name>
</gene>
<name>X6NJT4_RETFI</name>
<evidence type="ECO:0000313" key="6">
    <source>
        <dbReference type="EMBL" id="ETO25979.1"/>
    </source>
</evidence>
<dbReference type="Proteomes" id="UP000023152">
    <property type="component" value="Unassembled WGS sequence"/>
</dbReference>
<dbReference type="OrthoDB" id="5414888at2759"/>
<dbReference type="InterPro" id="IPR015943">
    <property type="entry name" value="WD40/YVTN_repeat-like_dom_sf"/>
</dbReference>
<accession>X6NJT4</accession>
<evidence type="ECO:0000256" key="1">
    <source>
        <dbReference type="ARBA" id="ARBA00022574"/>
    </source>
</evidence>
<dbReference type="SMART" id="SM00320">
    <property type="entry name" value="WD40"/>
    <property type="match status" value="7"/>
</dbReference>
<dbReference type="Pfam" id="PF08625">
    <property type="entry name" value="Utp13"/>
    <property type="match status" value="1"/>
</dbReference>
<dbReference type="AlphaFoldDB" id="X6NJT4"/>
<evidence type="ECO:0000256" key="2">
    <source>
        <dbReference type="ARBA" id="ARBA00022737"/>
    </source>
</evidence>
<comment type="caution">
    <text evidence="6">The sequence shown here is derived from an EMBL/GenBank/DDBJ whole genome shotgun (WGS) entry which is preliminary data.</text>
</comment>
<feature type="repeat" description="WD" evidence="3">
    <location>
        <begin position="403"/>
        <end position="438"/>
    </location>
</feature>
<keyword evidence="2" id="KW-0677">Repeat</keyword>
<dbReference type="InterPro" id="IPR013934">
    <property type="entry name" value="Utp13_C"/>
</dbReference>
<dbReference type="Gene3D" id="2.130.10.10">
    <property type="entry name" value="YVTN repeat-like/Quinoprotein amine dehydrogenase"/>
    <property type="match status" value="2"/>
</dbReference>
<feature type="compositionally biased region" description="Basic and acidic residues" evidence="4">
    <location>
        <begin position="852"/>
        <end position="875"/>
    </location>
</feature>
<keyword evidence="7" id="KW-1185">Reference proteome</keyword>
<feature type="region of interest" description="Disordered" evidence="4">
    <location>
        <begin position="850"/>
        <end position="897"/>
    </location>
</feature>
<proteinExistence type="predicted"/>
<keyword evidence="1 3" id="KW-0853">WD repeat</keyword>
<dbReference type="PROSITE" id="PS50082">
    <property type="entry name" value="WD_REPEATS_2"/>
    <property type="match status" value="3"/>
</dbReference>
<feature type="compositionally biased region" description="Basic residues" evidence="4">
    <location>
        <begin position="876"/>
        <end position="890"/>
    </location>
</feature>
<dbReference type="GO" id="GO:0032040">
    <property type="term" value="C:small-subunit processome"/>
    <property type="evidence" value="ECO:0007669"/>
    <property type="project" value="InterPro"/>
</dbReference>
<feature type="non-terminal residue" evidence="6">
    <location>
        <position position="1"/>
    </location>
</feature>
<dbReference type="GO" id="GO:0006364">
    <property type="term" value="P:rRNA processing"/>
    <property type="evidence" value="ECO:0007669"/>
    <property type="project" value="InterPro"/>
</dbReference>
<protein>
    <recommendedName>
        <fullName evidence="5">U3 small nucleolar RNA-associated protein 13 C-terminal domain-containing protein</fullName>
    </recommendedName>
</protein>
<dbReference type="InterPro" id="IPR001680">
    <property type="entry name" value="WD40_rpt"/>
</dbReference>
<organism evidence="6 7">
    <name type="scientific">Reticulomyxa filosa</name>
    <dbReference type="NCBI Taxonomy" id="46433"/>
    <lineage>
        <taxon>Eukaryota</taxon>
        <taxon>Sar</taxon>
        <taxon>Rhizaria</taxon>
        <taxon>Retaria</taxon>
        <taxon>Foraminifera</taxon>
        <taxon>Monothalamids</taxon>
        <taxon>Reticulomyxidae</taxon>
        <taxon>Reticulomyxa</taxon>
    </lineage>
</organism>
<dbReference type="EMBL" id="ASPP01008165">
    <property type="protein sequence ID" value="ETO25979.1"/>
    <property type="molecule type" value="Genomic_DNA"/>
</dbReference>
<sequence>VLCVWDCNNYECLAVISQFSNFTSVSSFLCSEEWWNTQLRNTLMITDENGLIHQCLLKELTESNEVMSLSHETMQNTGLSQRMSRKKNQFALIKQHSLQLTNQSLMQIQYAPNVNEYISDELHHDKDGSWNFQCLVGSSDMNIYIIDHCITRTDKSNSVLVGMTCQKTLLGHNDHILDMALIPVDNEKREQIICIATNSPELRILDLQTFNASLTYGHTDTIMSVAVHLATGIIATASKDNTVRFWKKHDSLTLKCIGIGEGHTEGVNCIASCNDANHCWFVSGGVDKSIRVWEINKKLLNKSDDETSEVKCAKVVFVHESEVMSIDIAPNGLLAVSSSMDGTIAVCTERKRKKKCIYILKKKRRFNTVYVFFTYLFHFYWIWKEITTEAGSQRWLKPIKTTKHAKGRSVWCVKFSPFERLIASCHNNGEIRIWSVESYDPKRFVGSGNTELSDPLMFVSGDNTHLMQCVNVLEGNKTDGSALTLCFVNHGLQILSSHGNGLLKLWTVKTGECNGVYRQHYDRVWSILSLHQQTKSRDENGGNIENENVWFVTGGTDAILNIWRDETKENERMKMEEKHEWTSKQTQIKNYIRDNKFGKAVQLCIELDQPQRLLQLLLEIIEGKKENVIGKLEILTEIVRSLNAHQLGALITLINDWNTNSRYCTVSQFLLYVIFKNYELDDLCKLTISHLHRRGKVKSKDNEIINLDVPEVLGGNVRQQSFAEIVSALSAYSKRHYQRIDNLIKQCYLLDYVTECMSGSSITVQNNTTDENDKQLTKTQDTENSEKRIRYKVYTMKELAELKSKNIDNCKDLNLKSFLQGLEFDIAQTKEKAKNGEVLLAEANIENSKTNNKVDDNEAVENKNSRTHKNDDIKKQPKQKSLRPPKKRQRLINATQE</sequence>
<dbReference type="Pfam" id="PF00400">
    <property type="entry name" value="WD40"/>
    <property type="match status" value="4"/>
</dbReference>
<evidence type="ECO:0000259" key="5">
    <source>
        <dbReference type="Pfam" id="PF08625"/>
    </source>
</evidence>
<feature type="repeat" description="WD" evidence="3">
    <location>
        <begin position="215"/>
        <end position="247"/>
    </location>
</feature>
<evidence type="ECO:0000256" key="4">
    <source>
        <dbReference type="SAM" id="MobiDB-lite"/>
    </source>
</evidence>
<evidence type="ECO:0000313" key="7">
    <source>
        <dbReference type="Proteomes" id="UP000023152"/>
    </source>
</evidence>